<dbReference type="EMBL" id="KL367485">
    <property type="protein sequence ID" value="KFD70873.1"/>
    <property type="molecule type" value="Genomic_DNA"/>
</dbReference>
<dbReference type="Proteomes" id="UP000030758">
    <property type="component" value="Unassembled WGS sequence"/>
</dbReference>
<reference evidence="3 4" key="1">
    <citation type="journal article" date="2014" name="Nat. Genet.">
        <title>Genome and transcriptome of the porcine whipworm Trichuris suis.</title>
        <authorList>
            <person name="Jex A.R."/>
            <person name="Nejsum P."/>
            <person name="Schwarz E.M."/>
            <person name="Hu L."/>
            <person name="Young N.D."/>
            <person name="Hall R.S."/>
            <person name="Korhonen P.K."/>
            <person name="Liao S."/>
            <person name="Thamsborg S."/>
            <person name="Xia J."/>
            <person name="Xu P."/>
            <person name="Wang S."/>
            <person name="Scheerlinck J.P."/>
            <person name="Hofmann A."/>
            <person name="Sternberg P.W."/>
            <person name="Wang J."/>
            <person name="Gasser R.B."/>
        </authorList>
    </citation>
    <scope>NUCLEOTIDE SEQUENCE [LARGE SCALE GENOMIC DNA]</scope>
    <source>
        <strain evidence="3">DCEP-RM93F</strain>
        <strain evidence="2">DCEP-RM93M</strain>
    </source>
</reference>
<dbReference type="AlphaFoldDB" id="A0A085NN27"/>
<dbReference type="EMBL" id="KL363186">
    <property type="protein sequence ID" value="KFD57943.1"/>
    <property type="molecule type" value="Genomic_DNA"/>
</dbReference>
<feature type="region of interest" description="Disordered" evidence="1">
    <location>
        <begin position="1"/>
        <end position="30"/>
    </location>
</feature>
<evidence type="ECO:0000256" key="1">
    <source>
        <dbReference type="SAM" id="MobiDB-lite"/>
    </source>
</evidence>
<gene>
    <name evidence="2" type="ORF">M513_01176</name>
    <name evidence="3" type="ORF">M514_01176</name>
</gene>
<accession>A0A085NN27</accession>
<evidence type="ECO:0000313" key="3">
    <source>
        <dbReference type="EMBL" id="KFD70873.1"/>
    </source>
</evidence>
<organism evidence="3">
    <name type="scientific">Trichuris suis</name>
    <name type="common">pig whipworm</name>
    <dbReference type="NCBI Taxonomy" id="68888"/>
    <lineage>
        <taxon>Eukaryota</taxon>
        <taxon>Metazoa</taxon>
        <taxon>Ecdysozoa</taxon>
        <taxon>Nematoda</taxon>
        <taxon>Enoplea</taxon>
        <taxon>Dorylaimia</taxon>
        <taxon>Trichinellida</taxon>
        <taxon>Trichuridae</taxon>
        <taxon>Trichuris</taxon>
    </lineage>
</organism>
<dbReference type="Proteomes" id="UP000030764">
    <property type="component" value="Unassembled WGS sequence"/>
</dbReference>
<protein>
    <submittedName>
        <fullName evidence="3">Uncharacterized protein</fullName>
    </submittedName>
</protein>
<sequence length="143" mass="15645">MSRLNNRCLDGSCTESPVAGDESNLAENRQRAVQMSEPVGTNACTAQRASQSIDGRLKVDTPLAKLHDAKTLNRAHSTVGRHGQIASITKAPNSEPYRREKRKAIATSTGLLHTSVHQNTQQGSLCRNVKLVDEVENLFFGDY</sequence>
<evidence type="ECO:0000313" key="2">
    <source>
        <dbReference type="EMBL" id="KFD57943.1"/>
    </source>
</evidence>
<evidence type="ECO:0000313" key="4">
    <source>
        <dbReference type="Proteomes" id="UP000030764"/>
    </source>
</evidence>
<feature type="non-terminal residue" evidence="3">
    <location>
        <position position="143"/>
    </location>
</feature>
<proteinExistence type="predicted"/>
<name>A0A085NN27_9BILA</name>
<keyword evidence="4" id="KW-1185">Reference proteome</keyword>